<evidence type="ECO:0000259" key="4">
    <source>
        <dbReference type="PROSITE" id="PS50949"/>
    </source>
</evidence>
<dbReference type="PANTHER" id="PTHR44846">
    <property type="entry name" value="MANNOSYL-D-GLYCERATE TRANSPORT/METABOLISM SYSTEM REPRESSOR MNGR-RELATED"/>
    <property type="match status" value="1"/>
</dbReference>
<keyword evidence="2" id="KW-0238">DNA-binding</keyword>
<dbReference type="EMBL" id="AP019367">
    <property type="protein sequence ID" value="BBH49460.1"/>
    <property type="molecule type" value="Genomic_DNA"/>
</dbReference>
<dbReference type="RefSeq" id="WP_198433403.1">
    <property type="nucleotide sequence ID" value="NZ_AP019367.1"/>
</dbReference>
<dbReference type="Pfam" id="PF00392">
    <property type="entry name" value="GntR"/>
    <property type="match status" value="1"/>
</dbReference>
<dbReference type="AlphaFoldDB" id="A0A3G9K9D4"/>
<dbReference type="SMART" id="SM00345">
    <property type="entry name" value="HTH_GNTR"/>
    <property type="match status" value="1"/>
</dbReference>
<sequence>MATLYSSIKDDLLAKIKDGTYKEGDIIPPEVELAKNYGVSRPTIRQALQILANDGYIEKRKRRGTIVTKPKVSQGLTMGVRSFEEDMSREGRVVRSTVVIFKREKASEEVAANLELKPRAEVYKLVRLRYVDEKPNVFVESYIPVEPYPNFESYDFTTERMYGAMTDEGHPVTQAHRRLDVIKADSATAALLDVEVGDPLFLFHTVGREADGRAVEYSVATYRGENNTFEFNVSREEA</sequence>
<dbReference type="GO" id="GO:0003677">
    <property type="term" value="F:DNA binding"/>
    <property type="evidence" value="ECO:0007669"/>
    <property type="project" value="UniProtKB-KW"/>
</dbReference>
<dbReference type="InterPro" id="IPR000524">
    <property type="entry name" value="Tscrpt_reg_HTH_GntR"/>
</dbReference>
<evidence type="ECO:0000256" key="1">
    <source>
        <dbReference type="ARBA" id="ARBA00023015"/>
    </source>
</evidence>
<protein>
    <submittedName>
        <fullName evidence="5">GntR family transcriptional regulator</fullName>
    </submittedName>
</protein>
<evidence type="ECO:0000313" key="5">
    <source>
        <dbReference type="EMBL" id="BBH49460.1"/>
    </source>
</evidence>
<dbReference type="Proteomes" id="UP000273154">
    <property type="component" value="Chromosome"/>
</dbReference>
<dbReference type="GeneID" id="88848189"/>
<dbReference type="PRINTS" id="PR00035">
    <property type="entry name" value="HTHGNTR"/>
</dbReference>
<dbReference type="PANTHER" id="PTHR44846:SF1">
    <property type="entry name" value="MANNOSYL-D-GLYCERATE TRANSPORT_METABOLISM SYSTEM REPRESSOR MNGR-RELATED"/>
    <property type="match status" value="1"/>
</dbReference>
<dbReference type="Gene3D" id="1.10.10.10">
    <property type="entry name" value="Winged helix-like DNA-binding domain superfamily/Winged helix DNA-binding domain"/>
    <property type="match status" value="1"/>
</dbReference>
<keyword evidence="1" id="KW-0805">Transcription regulation</keyword>
<dbReference type="KEGG" id="pcat:Pcatena_00470"/>
<evidence type="ECO:0000256" key="3">
    <source>
        <dbReference type="ARBA" id="ARBA00023163"/>
    </source>
</evidence>
<gene>
    <name evidence="5" type="primary">gntR_1</name>
    <name evidence="5" type="ORF">Pcatena_00470</name>
</gene>
<evidence type="ECO:0000256" key="2">
    <source>
        <dbReference type="ARBA" id="ARBA00023125"/>
    </source>
</evidence>
<feature type="domain" description="HTH gntR-type" evidence="4">
    <location>
        <begin position="2"/>
        <end position="70"/>
    </location>
</feature>
<dbReference type="CDD" id="cd07377">
    <property type="entry name" value="WHTH_GntR"/>
    <property type="match status" value="1"/>
</dbReference>
<dbReference type="InterPro" id="IPR036390">
    <property type="entry name" value="WH_DNA-bd_sf"/>
</dbReference>
<dbReference type="InterPro" id="IPR036388">
    <property type="entry name" value="WH-like_DNA-bd_sf"/>
</dbReference>
<accession>A0A3G9K9D4</accession>
<dbReference type="SUPFAM" id="SSF64288">
    <property type="entry name" value="Chorismate lyase-like"/>
    <property type="match status" value="1"/>
</dbReference>
<dbReference type="SMART" id="SM00866">
    <property type="entry name" value="UTRA"/>
    <property type="match status" value="1"/>
</dbReference>
<dbReference type="InterPro" id="IPR011663">
    <property type="entry name" value="UTRA"/>
</dbReference>
<dbReference type="PROSITE" id="PS50949">
    <property type="entry name" value="HTH_GNTR"/>
    <property type="match status" value="1"/>
</dbReference>
<reference evidence="6" key="1">
    <citation type="submission" date="2018-11" db="EMBL/GenBank/DDBJ databases">
        <title>Comparative genomics of Parolsenella catena and Libanicoccus massiliensis: Reclassification of Libanicoccus massiliensis as Parolsenella massiliensis comb. nov.</title>
        <authorList>
            <person name="Sakamoto M."/>
            <person name="Ikeyama N."/>
            <person name="Murakami T."/>
            <person name="Mori H."/>
            <person name="Yuki M."/>
            <person name="Ohkuma M."/>
        </authorList>
    </citation>
    <scope>NUCLEOTIDE SEQUENCE [LARGE SCALE GENOMIC DNA]</scope>
    <source>
        <strain evidence="6">JCM 31932</strain>
    </source>
</reference>
<dbReference type="Pfam" id="PF07702">
    <property type="entry name" value="UTRA"/>
    <property type="match status" value="1"/>
</dbReference>
<dbReference type="GO" id="GO:0045892">
    <property type="term" value="P:negative regulation of DNA-templated transcription"/>
    <property type="evidence" value="ECO:0007669"/>
    <property type="project" value="TreeGrafter"/>
</dbReference>
<dbReference type="InterPro" id="IPR028978">
    <property type="entry name" value="Chorismate_lyase_/UTRA_dom_sf"/>
</dbReference>
<organism evidence="5 6">
    <name type="scientific">Parolsenella catena</name>
    <dbReference type="NCBI Taxonomy" id="2003188"/>
    <lineage>
        <taxon>Bacteria</taxon>
        <taxon>Bacillati</taxon>
        <taxon>Actinomycetota</taxon>
        <taxon>Coriobacteriia</taxon>
        <taxon>Coriobacteriales</taxon>
        <taxon>Atopobiaceae</taxon>
        <taxon>Parolsenella</taxon>
    </lineage>
</organism>
<dbReference type="SUPFAM" id="SSF46785">
    <property type="entry name" value="Winged helix' DNA-binding domain"/>
    <property type="match status" value="1"/>
</dbReference>
<proteinExistence type="predicted"/>
<evidence type="ECO:0000313" key="6">
    <source>
        <dbReference type="Proteomes" id="UP000273154"/>
    </source>
</evidence>
<keyword evidence="3" id="KW-0804">Transcription</keyword>
<dbReference type="InterPro" id="IPR050679">
    <property type="entry name" value="Bact_HTH_transcr_reg"/>
</dbReference>
<dbReference type="Gene3D" id="3.40.1410.10">
    <property type="entry name" value="Chorismate lyase-like"/>
    <property type="match status" value="1"/>
</dbReference>
<name>A0A3G9K9D4_9ACTN</name>
<keyword evidence="6" id="KW-1185">Reference proteome</keyword>
<dbReference type="GO" id="GO:0003700">
    <property type="term" value="F:DNA-binding transcription factor activity"/>
    <property type="evidence" value="ECO:0007669"/>
    <property type="project" value="InterPro"/>
</dbReference>